<evidence type="ECO:0000313" key="2">
    <source>
        <dbReference type="Proteomes" id="UP001372834"/>
    </source>
</evidence>
<gene>
    <name evidence="1" type="ORF">RUM43_012129</name>
</gene>
<sequence>KNCGHIMSIFKMKMSFEHGKVARGTIREVACHQVIRVNYLSQRVANSGNHVPLAGDKINEFEKFFVKKNIHAFRGKTSEAAQEEHIMWKSYKRQETTPPQSDSFPGECFLVV</sequence>
<proteinExistence type="predicted"/>
<dbReference type="EMBL" id="JAWJWE010000005">
    <property type="protein sequence ID" value="KAK6634727.1"/>
    <property type="molecule type" value="Genomic_DNA"/>
</dbReference>
<dbReference type="AlphaFoldDB" id="A0AAN8P6C4"/>
<name>A0AAN8P6C4_POLSC</name>
<dbReference type="Proteomes" id="UP001372834">
    <property type="component" value="Unassembled WGS sequence"/>
</dbReference>
<accession>A0AAN8P6C4</accession>
<comment type="caution">
    <text evidence="1">The sequence shown here is derived from an EMBL/GenBank/DDBJ whole genome shotgun (WGS) entry which is preliminary data.</text>
</comment>
<feature type="non-terminal residue" evidence="1">
    <location>
        <position position="1"/>
    </location>
</feature>
<organism evidence="1 2">
    <name type="scientific">Polyplax serrata</name>
    <name type="common">Common mouse louse</name>
    <dbReference type="NCBI Taxonomy" id="468196"/>
    <lineage>
        <taxon>Eukaryota</taxon>
        <taxon>Metazoa</taxon>
        <taxon>Ecdysozoa</taxon>
        <taxon>Arthropoda</taxon>
        <taxon>Hexapoda</taxon>
        <taxon>Insecta</taxon>
        <taxon>Pterygota</taxon>
        <taxon>Neoptera</taxon>
        <taxon>Paraneoptera</taxon>
        <taxon>Psocodea</taxon>
        <taxon>Troctomorpha</taxon>
        <taxon>Phthiraptera</taxon>
        <taxon>Anoplura</taxon>
        <taxon>Polyplacidae</taxon>
        <taxon>Polyplax</taxon>
    </lineage>
</organism>
<protein>
    <submittedName>
        <fullName evidence="1">Uncharacterized protein</fullName>
    </submittedName>
</protein>
<reference evidence="1 2" key="1">
    <citation type="submission" date="2023-10" db="EMBL/GenBank/DDBJ databases">
        <title>Genomes of two closely related lineages of the louse Polyplax serrata with different host specificities.</title>
        <authorList>
            <person name="Martinu J."/>
            <person name="Tarabai H."/>
            <person name="Stefka J."/>
            <person name="Hypsa V."/>
        </authorList>
    </citation>
    <scope>NUCLEOTIDE SEQUENCE [LARGE SCALE GENOMIC DNA]</scope>
    <source>
        <strain evidence="1">HR10_N</strain>
    </source>
</reference>
<evidence type="ECO:0000313" key="1">
    <source>
        <dbReference type="EMBL" id="KAK6634727.1"/>
    </source>
</evidence>